<dbReference type="PROSITE" id="PS00455">
    <property type="entry name" value="AMP_BINDING"/>
    <property type="match status" value="1"/>
</dbReference>
<accession>A0A4Y7XET7</accession>
<keyword evidence="3" id="KW-0276">Fatty acid metabolism</keyword>
<evidence type="ECO:0000256" key="1">
    <source>
        <dbReference type="ARBA" id="ARBA00006432"/>
    </source>
</evidence>
<dbReference type="InterPro" id="IPR020845">
    <property type="entry name" value="AMP-binding_CS"/>
</dbReference>
<comment type="similarity">
    <text evidence="1">Belongs to the ATP-dependent AMP-binding enzyme family.</text>
</comment>
<dbReference type="Gene3D" id="3.40.50.12780">
    <property type="entry name" value="N-terminal domain of ligase-like"/>
    <property type="match status" value="1"/>
</dbReference>
<organism evidence="7 8">
    <name type="scientific">Alkanindiges illinoisensis</name>
    <dbReference type="NCBI Taxonomy" id="197183"/>
    <lineage>
        <taxon>Bacteria</taxon>
        <taxon>Pseudomonadati</taxon>
        <taxon>Pseudomonadota</taxon>
        <taxon>Gammaproteobacteria</taxon>
        <taxon>Moraxellales</taxon>
        <taxon>Moraxellaceae</taxon>
        <taxon>Alkanindiges</taxon>
    </lineage>
</organism>
<dbReference type="EMBL" id="SNTY01000010">
    <property type="protein sequence ID" value="TEU30262.1"/>
    <property type="molecule type" value="Genomic_DNA"/>
</dbReference>
<keyword evidence="4" id="KW-0443">Lipid metabolism</keyword>
<dbReference type="GO" id="GO:0006631">
    <property type="term" value="P:fatty acid metabolic process"/>
    <property type="evidence" value="ECO:0007669"/>
    <property type="project" value="UniProtKB-KW"/>
</dbReference>
<keyword evidence="8" id="KW-1185">Reference proteome</keyword>
<dbReference type="CDD" id="cd12118">
    <property type="entry name" value="ttLC_FACS_AEE21_like"/>
    <property type="match status" value="1"/>
</dbReference>
<dbReference type="RefSeq" id="WP_134243443.1">
    <property type="nucleotide sequence ID" value="NZ_SNTY01000010.1"/>
</dbReference>
<proteinExistence type="inferred from homology"/>
<dbReference type="InterPro" id="IPR025110">
    <property type="entry name" value="AMP-bd_C"/>
</dbReference>
<dbReference type="OrthoDB" id="9803968at2"/>
<evidence type="ECO:0000313" key="7">
    <source>
        <dbReference type="EMBL" id="TEU30262.1"/>
    </source>
</evidence>
<evidence type="ECO:0000259" key="5">
    <source>
        <dbReference type="Pfam" id="PF00501"/>
    </source>
</evidence>
<dbReference type="Pfam" id="PF00501">
    <property type="entry name" value="AMP-binding"/>
    <property type="match status" value="1"/>
</dbReference>
<dbReference type="STRING" id="1120977.GCA_000619845_02791"/>
<feature type="domain" description="AMP-dependent synthetase/ligase" evidence="5">
    <location>
        <begin position="26"/>
        <end position="423"/>
    </location>
</feature>
<dbReference type="FunFam" id="3.30.300.30:FF:000008">
    <property type="entry name" value="2,3-dihydroxybenzoate-AMP ligase"/>
    <property type="match status" value="1"/>
</dbReference>
<dbReference type="SUPFAM" id="SSF56801">
    <property type="entry name" value="Acetyl-CoA synthetase-like"/>
    <property type="match status" value="1"/>
</dbReference>
<protein>
    <submittedName>
        <fullName evidence="7">Acyl-CoA synthetase</fullName>
    </submittedName>
</protein>
<evidence type="ECO:0000259" key="6">
    <source>
        <dbReference type="Pfam" id="PF13193"/>
    </source>
</evidence>
<sequence>MPHAYDELPRTPANFVPLSPLSYLARTAMIYPTRTAIIHGERHLSWQQTYARCRQFADQLTKLGIGKNDTVSTLLPNIPAMLEAHFAVPMTGAVLNTINTRLDANTIAFILQHAESKVLLVDPEFVPVAREALAQLSQAALEKDSAEQNNSEQSSSKQSIVVIDVADSEWQGADDRIGELEYESWIAQGNPEFDWQLPSDEWNAISLNYTSGTTGNPKGVVYHHRGAYLNAASNLLAWGMPPHSTYLWTLPLFHCNGWCFPWSMAANAGTSVCLRKVEPVKIFELIARYKVGYFCGAPIVHNMLINTPEHERVPVNHQVQAMVAGAAPPAAIIEGMARLGFNITHTYGLTETYGPAALCAKQDDWAALDIASQAERNSRQGVPYHLQDAMRVLDPQTMQPVPNDGQTLGEIMFRGNIVMKGYLKNPQATQEVFAGGWFHSGDLAVAHSDGYAKITDRSKDVIISGGENISSLEVEEALYRHPAILTAAVVAKPDDKWQEVPCAFVELKKGHEHTSIDELLAHCRQHLAKFKVPKDIIVSEIPKTSTGKLQKFVLRDWLKQGKTSA</sequence>
<evidence type="ECO:0000256" key="2">
    <source>
        <dbReference type="ARBA" id="ARBA00022598"/>
    </source>
</evidence>
<dbReference type="InterPro" id="IPR045851">
    <property type="entry name" value="AMP-bd_C_sf"/>
</dbReference>
<dbReference type="FunFam" id="3.40.50.12780:FF:000003">
    <property type="entry name" value="Long-chain-fatty-acid--CoA ligase FadD"/>
    <property type="match status" value="1"/>
</dbReference>
<dbReference type="InterPro" id="IPR042099">
    <property type="entry name" value="ANL_N_sf"/>
</dbReference>
<dbReference type="Pfam" id="PF13193">
    <property type="entry name" value="AMP-binding_C"/>
    <property type="match status" value="1"/>
</dbReference>
<dbReference type="AlphaFoldDB" id="A0A4Y7XET7"/>
<evidence type="ECO:0000256" key="4">
    <source>
        <dbReference type="ARBA" id="ARBA00023098"/>
    </source>
</evidence>
<dbReference type="InterPro" id="IPR000873">
    <property type="entry name" value="AMP-dep_synth/lig_dom"/>
</dbReference>
<keyword evidence="2" id="KW-0436">Ligase</keyword>
<dbReference type="PANTHER" id="PTHR43859">
    <property type="entry name" value="ACYL-ACTIVATING ENZYME"/>
    <property type="match status" value="1"/>
</dbReference>
<dbReference type="Gene3D" id="3.30.300.30">
    <property type="match status" value="1"/>
</dbReference>
<dbReference type="GO" id="GO:0016874">
    <property type="term" value="F:ligase activity"/>
    <property type="evidence" value="ECO:0007669"/>
    <property type="project" value="UniProtKB-KW"/>
</dbReference>
<evidence type="ECO:0000256" key="3">
    <source>
        <dbReference type="ARBA" id="ARBA00022832"/>
    </source>
</evidence>
<dbReference type="NCBIfam" id="NF006020">
    <property type="entry name" value="PRK08162.1"/>
    <property type="match status" value="1"/>
</dbReference>
<reference evidence="7 8" key="1">
    <citation type="submission" date="2019-03" db="EMBL/GenBank/DDBJ databases">
        <title>Alkanindiges illinoisensis: a potential pathogenic isolated from ascites of a gastric cancer patient with abdominal metastasis.</title>
        <authorList>
            <person name="Hu X."/>
            <person name="Yang B."/>
            <person name="Yan X."/>
            <person name="Lin L."/>
            <person name="Zhao H."/>
            <person name="Zhou F."/>
            <person name="Su B."/>
            <person name="Chen J."/>
            <person name="Rui Y."/>
            <person name="Wang Q."/>
            <person name="Zheng L."/>
        </authorList>
    </citation>
    <scope>NUCLEOTIDE SEQUENCE [LARGE SCALE GENOMIC DNA]</scope>
    <source>
        <strain evidence="7 8">NFYY 23406</strain>
    </source>
</reference>
<comment type="caution">
    <text evidence="7">The sequence shown here is derived from an EMBL/GenBank/DDBJ whole genome shotgun (WGS) entry which is preliminary data.</text>
</comment>
<name>A0A4Y7XET7_9GAMM</name>
<dbReference type="PANTHER" id="PTHR43859:SF4">
    <property type="entry name" value="BUTANOATE--COA LIGASE AAE1-RELATED"/>
    <property type="match status" value="1"/>
</dbReference>
<gene>
    <name evidence="7" type="ORF">E2B99_02685</name>
</gene>
<evidence type="ECO:0000313" key="8">
    <source>
        <dbReference type="Proteomes" id="UP000297834"/>
    </source>
</evidence>
<dbReference type="Proteomes" id="UP000297834">
    <property type="component" value="Unassembled WGS sequence"/>
</dbReference>
<feature type="domain" description="AMP-binding enzyme C-terminal" evidence="6">
    <location>
        <begin position="473"/>
        <end position="548"/>
    </location>
</feature>